<evidence type="ECO:0000313" key="1">
    <source>
        <dbReference type="EMBL" id="DAG94381.1"/>
    </source>
</evidence>
<accession>A0A8S5VPF1</accession>
<reference evidence="1" key="1">
    <citation type="journal article" date="2021" name="Proc. Natl. Acad. Sci. U.S.A.">
        <title>A Catalog of Tens of Thousands of Viruses from Human Metagenomes Reveals Hidden Associations with Chronic Diseases.</title>
        <authorList>
            <person name="Tisza M.J."/>
            <person name="Buck C.B."/>
        </authorList>
    </citation>
    <scope>NUCLEOTIDE SEQUENCE</scope>
    <source>
        <strain evidence="1">Ctg2R45</strain>
    </source>
</reference>
<proteinExistence type="predicted"/>
<name>A0A8S5VPF1_9CAUD</name>
<sequence length="33" mass="3955">MSYKTALSTMHRTYKQVQVLLAAPLQKERIYER</sequence>
<dbReference type="EMBL" id="BK035339">
    <property type="protein sequence ID" value="DAG94381.1"/>
    <property type="molecule type" value="Genomic_DNA"/>
</dbReference>
<organism evidence="1">
    <name type="scientific">Ackermannviridae sp</name>
    <dbReference type="NCBI Taxonomy" id="2831612"/>
    <lineage>
        <taxon>Viruses</taxon>
        <taxon>Duplodnaviria</taxon>
        <taxon>Heunggongvirae</taxon>
        <taxon>Uroviricota</taxon>
        <taxon>Caudoviricetes</taxon>
        <taxon>Pantevenvirales</taxon>
        <taxon>Ackermannviridae</taxon>
    </lineage>
</organism>
<protein>
    <submittedName>
        <fullName evidence="1">Uncharacterized protein</fullName>
    </submittedName>
</protein>